<dbReference type="GO" id="GO:0015074">
    <property type="term" value="P:DNA integration"/>
    <property type="evidence" value="ECO:0007669"/>
    <property type="project" value="InterPro"/>
</dbReference>
<accession>A0A8B6HNN4</accession>
<dbReference type="OrthoDB" id="1903608at2759"/>
<reference evidence="2" key="1">
    <citation type="submission" date="2018-11" db="EMBL/GenBank/DDBJ databases">
        <authorList>
            <person name="Alioto T."/>
            <person name="Alioto T."/>
        </authorList>
    </citation>
    <scope>NUCLEOTIDE SEQUENCE</scope>
</reference>
<dbReference type="AlphaFoldDB" id="A0A8B6HNN4"/>
<dbReference type="InterPro" id="IPR001584">
    <property type="entry name" value="Integrase_cat-core"/>
</dbReference>
<sequence>MGTHLTVACCGGNYQIFQLLTDKGCDATQASGIEETYLTAACCGENYKIVQLLKEKRCDLEHVSAMAKTLLRFAFGGHLKQKTAKEVSELLLRFIYIFGSPRILQTDNGKTFNYANLCAVIDELKTRKINGRPYHPQSQVLGRVERFNRTVVAYFIAQFVDTRDCPSLLGEFHYKYNNRVNKATRPMTPHQRFYKRPNFSMALEEQINSKSVIYKASENKAREIARMDLENDYQEFVESMWHSKITNRIKESEVVISANETITSNKHAMAPVNGVDHFENREKWDSSMYPEELFPKKVSKLTEMHTFHPSVNEVIDFKPISALSASTNVFLSGYWKKGLVINIENNDSKGNVYTIKELENGKIHQISKYLIRPNLI</sequence>
<comment type="caution">
    <text evidence="2">The sequence shown here is derived from an EMBL/GenBank/DDBJ whole genome shotgun (WGS) entry which is preliminary data.</text>
</comment>
<dbReference type="SUPFAM" id="SSF48403">
    <property type="entry name" value="Ankyrin repeat"/>
    <property type="match status" value="1"/>
</dbReference>
<dbReference type="EMBL" id="UYJE01010286">
    <property type="protein sequence ID" value="VDI81673.1"/>
    <property type="molecule type" value="Genomic_DNA"/>
</dbReference>
<dbReference type="InterPro" id="IPR036770">
    <property type="entry name" value="Ankyrin_rpt-contain_sf"/>
</dbReference>
<dbReference type="InterPro" id="IPR036397">
    <property type="entry name" value="RNaseH_sf"/>
</dbReference>
<dbReference type="Gene3D" id="3.30.420.10">
    <property type="entry name" value="Ribonuclease H-like superfamily/Ribonuclease H"/>
    <property type="match status" value="1"/>
</dbReference>
<organism evidence="2 3">
    <name type="scientific">Mytilus galloprovincialis</name>
    <name type="common">Mediterranean mussel</name>
    <dbReference type="NCBI Taxonomy" id="29158"/>
    <lineage>
        <taxon>Eukaryota</taxon>
        <taxon>Metazoa</taxon>
        <taxon>Spiralia</taxon>
        <taxon>Lophotrochozoa</taxon>
        <taxon>Mollusca</taxon>
        <taxon>Bivalvia</taxon>
        <taxon>Autobranchia</taxon>
        <taxon>Pteriomorphia</taxon>
        <taxon>Mytilida</taxon>
        <taxon>Mytiloidea</taxon>
        <taxon>Mytilidae</taxon>
        <taxon>Mytilinae</taxon>
        <taxon>Mytilus</taxon>
    </lineage>
</organism>
<evidence type="ECO:0000313" key="2">
    <source>
        <dbReference type="EMBL" id="VDI81673.1"/>
    </source>
</evidence>
<proteinExistence type="predicted"/>
<dbReference type="Proteomes" id="UP000596742">
    <property type="component" value="Unassembled WGS sequence"/>
</dbReference>
<dbReference type="SUPFAM" id="SSF53098">
    <property type="entry name" value="Ribonuclease H-like"/>
    <property type="match status" value="1"/>
</dbReference>
<name>A0A8B6HNN4_MYTGA</name>
<dbReference type="GO" id="GO:0003676">
    <property type="term" value="F:nucleic acid binding"/>
    <property type="evidence" value="ECO:0007669"/>
    <property type="project" value="InterPro"/>
</dbReference>
<feature type="domain" description="Integrase catalytic" evidence="1">
    <location>
        <begin position="37"/>
        <end position="197"/>
    </location>
</feature>
<dbReference type="InterPro" id="IPR012337">
    <property type="entry name" value="RNaseH-like_sf"/>
</dbReference>
<dbReference type="Gene3D" id="1.25.40.20">
    <property type="entry name" value="Ankyrin repeat-containing domain"/>
    <property type="match status" value="1"/>
</dbReference>
<protein>
    <recommendedName>
        <fullName evidence="1">Integrase catalytic domain-containing protein</fullName>
    </recommendedName>
</protein>
<dbReference type="PANTHER" id="PTHR37984">
    <property type="entry name" value="PROTEIN CBG26694"/>
    <property type="match status" value="1"/>
</dbReference>
<keyword evidence="3" id="KW-1185">Reference proteome</keyword>
<dbReference type="PROSITE" id="PS50994">
    <property type="entry name" value="INTEGRASE"/>
    <property type="match status" value="1"/>
</dbReference>
<gene>
    <name evidence="2" type="ORF">MGAL_10B094303</name>
</gene>
<evidence type="ECO:0000313" key="3">
    <source>
        <dbReference type="Proteomes" id="UP000596742"/>
    </source>
</evidence>
<dbReference type="PANTHER" id="PTHR37984:SF5">
    <property type="entry name" value="PROTEIN NYNRIN-LIKE"/>
    <property type="match status" value="1"/>
</dbReference>
<evidence type="ECO:0000259" key="1">
    <source>
        <dbReference type="PROSITE" id="PS50994"/>
    </source>
</evidence>
<dbReference type="InterPro" id="IPR050951">
    <property type="entry name" value="Retrovirus_Pol_polyprotein"/>
</dbReference>